<reference evidence="2 3" key="1">
    <citation type="submission" date="2018-11" db="EMBL/GenBank/DDBJ databases">
        <title>Sequencing the genomes of 1000 actinobacteria strains.</title>
        <authorList>
            <person name="Klenk H.-P."/>
        </authorList>
    </citation>
    <scope>NUCLEOTIDE SEQUENCE [LARGE SCALE GENOMIC DNA]</scope>
    <source>
        <strain evidence="2 3">DSM 10546</strain>
    </source>
</reference>
<feature type="transmembrane region" description="Helical" evidence="1">
    <location>
        <begin position="21"/>
        <end position="42"/>
    </location>
</feature>
<accession>A0A3N1ZWP7</accession>
<evidence type="ECO:0000256" key="1">
    <source>
        <dbReference type="SAM" id="Phobius"/>
    </source>
</evidence>
<evidence type="ECO:0000313" key="3">
    <source>
        <dbReference type="Proteomes" id="UP000275749"/>
    </source>
</evidence>
<keyword evidence="1" id="KW-0472">Membrane</keyword>
<name>A0A3N1ZWP7_9ACTN</name>
<sequence length="76" mass="7782">MVWMSWCGGPISRGLQGDPHLAGAGVATVFGMPVLATVFAGNELDGPFITTMVVMQCLMVAVAAVIVVILGKSGSF</sequence>
<keyword evidence="1" id="KW-0812">Transmembrane</keyword>
<comment type="caution">
    <text evidence="2">The sequence shown here is derived from an EMBL/GenBank/DDBJ whole genome shotgun (WGS) entry which is preliminary data.</text>
</comment>
<evidence type="ECO:0000313" key="2">
    <source>
        <dbReference type="EMBL" id="ROR54917.1"/>
    </source>
</evidence>
<dbReference type="EMBL" id="RKHG01000001">
    <property type="protein sequence ID" value="ROR54917.1"/>
    <property type="molecule type" value="Genomic_DNA"/>
</dbReference>
<keyword evidence="1" id="KW-1133">Transmembrane helix</keyword>
<gene>
    <name evidence="2" type="ORF">EDD41_2151</name>
</gene>
<protein>
    <submittedName>
        <fullName evidence="2">Uncharacterized protein</fullName>
    </submittedName>
</protein>
<dbReference type="AlphaFoldDB" id="A0A3N1ZWP7"/>
<proteinExistence type="predicted"/>
<dbReference type="Proteomes" id="UP000275749">
    <property type="component" value="Unassembled WGS sequence"/>
</dbReference>
<organism evidence="2 3">
    <name type="scientific">Luteococcus japonicus</name>
    <dbReference type="NCBI Taxonomy" id="33984"/>
    <lineage>
        <taxon>Bacteria</taxon>
        <taxon>Bacillati</taxon>
        <taxon>Actinomycetota</taxon>
        <taxon>Actinomycetes</taxon>
        <taxon>Propionibacteriales</taxon>
        <taxon>Propionibacteriaceae</taxon>
        <taxon>Luteococcus</taxon>
    </lineage>
</organism>
<feature type="transmembrane region" description="Helical" evidence="1">
    <location>
        <begin position="48"/>
        <end position="70"/>
    </location>
</feature>